<sequence length="132" mass="14731">MDVDLFNYNKLIRLPGEMNVFKSVDEGSEYYLNKFLATKNLGLKVGCPVMLVKNLTSKLGMSFKSVVVNCQNCFQPGQIGVAVGRAETIAGLKIVNFKKSLCRNHPSHVTTFYETFSIGVVEDDLSCCRLKR</sequence>
<name>A0ABQ9E8D4_TEGGR</name>
<evidence type="ECO:0000259" key="1">
    <source>
        <dbReference type="Pfam" id="PF21530"/>
    </source>
</evidence>
<proteinExistence type="predicted"/>
<feature type="domain" description="DNA helicase Pif1-like 2B" evidence="1">
    <location>
        <begin position="34"/>
        <end position="61"/>
    </location>
</feature>
<evidence type="ECO:0000313" key="2">
    <source>
        <dbReference type="EMBL" id="KAJ8301608.1"/>
    </source>
</evidence>
<accession>A0ABQ9E8D4</accession>
<keyword evidence="3" id="KW-1185">Reference proteome</keyword>
<dbReference type="Pfam" id="PF21530">
    <property type="entry name" value="Pif1_2B_dom"/>
    <property type="match status" value="1"/>
</dbReference>
<dbReference type="InterPro" id="IPR049163">
    <property type="entry name" value="Pif1-like_2B_dom"/>
</dbReference>
<dbReference type="EMBL" id="JARBDR010000918">
    <property type="protein sequence ID" value="KAJ8301608.1"/>
    <property type="molecule type" value="Genomic_DNA"/>
</dbReference>
<reference evidence="2 3" key="1">
    <citation type="submission" date="2022-12" db="EMBL/GenBank/DDBJ databases">
        <title>Chromosome-level genome of Tegillarca granosa.</title>
        <authorList>
            <person name="Kim J."/>
        </authorList>
    </citation>
    <scope>NUCLEOTIDE SEQUENCE [LARGE SCALE GENOMIC DNA]</scope>
    <source>
        <strain evidence="2">Teg-2019</strain>
        <tissue evidence="2">Adductor muscle</tissue>
    </source>
</reference>
<evidence type="ECO:0000313" key="3">
    <source>
        <dbReference type="Proteomes" id="UP001217089"/>
    </source>
</evidence>
<gene>
    <name evidence="2" type="ORF">KUTeg_020595</name>
</gene>
<comment type="caution">
    <text evidence="2">The sequence shown here is derived from an EMBL/GenBank/DDBJ whole genome shotgun (WGS) entry which is preliminary data.</text>
</comment>
<organism evidence="2 3">
    <name type="scientific">Tegillarca granosa</name>
    <name type="common">Malaysian cockle</name>
    <name type="synonym">Anadara granosa</name>
    <dbReference type="NCBI Taxonomy" id="220873"/>
    <lineage>
        <taxon>Eukaryota</taxon>
        <taxon>Metazoa</taxon>
        <taxon>Spiralia</taxon>
        <taxon>Lophotrochozoa</taxon>
        <taxon>Mollusca</taxon>
        <taxon>Bivalvia</taxon>
        <taxon>Autobranchia</taxon>
        <taxon>Pteriomorphia</taxon>
        <taxon>Arcoida</taxon>
        <taxon>Arcoidea</taxon>
        <taxon>Arcidae</taxon>
        <taxon>Tegillarca</taxon>
    </lineage>
</organism>
<dbReference type="Proteomes" id="UP001217089">
    <property type="component" value="Unassembled WGS sequence"/>
</dbReference>
<protein>
    <recommendedName>
        <fullName evidence="1">DNA helicase Pif1-like 2B domain-containing protein</fullName>
    </recommendedName>
</protein>